<dbReference type="Gene3D" id="3.40.50.300">
    <property type="entry name" value="P-loop containing nucleotide triphosphate hydrolases"/>
    <property type="match status" value="1"/>
</dbReference>
<dbReference type="Proteomes" id="UP000183653">
    <property type="component" value="Chromosome I"/>
</dbReference>
<evidence type="ECO:0000256" key="1">
    <source>
        <dbReference type="ARBA" id="ARBA00006611"/>
    </source>
</evidence>
<evidence type="ECO:0000256" key="2">
    <source>
        <dbReference type="ARBA" id="ARBA00022741"/>
    </source>
</evidence>
<sequence length="313" mass="33815">MSVISDAEFVDLYLGDGFADAKGLPGQARRVEAPAEWRADLERLRAQCEEKHKATQDPEFALIEDGVVLRVTQLLDLNGKPVFVVSKSSVQIRPLDMLGLPDYLQDALMSDTVRGLIFICGEMGTGKTSSAASLVKARLEAWGGICVAVEDPPEPFLNGRHGSGRCIQVPVSRRMGGYEEALILALRTRADFLFVGEIRDSSTAAQVIQASINGHLIISTGHAGSVTQGIERISALAQPLLNNARELLSKGLVAVLHQSLSSGNEGSRRLTLQSLLFTGDDGPGIREKVHAGKITMLDHDIAHQSSRSLWNDQ</sequence>
<reference evidence="6 7" key="1">
    <citation type="submission" date="2016-10" db="EMBL/GenBank/DDBJ databases">
        <authorList>
            <person name="Varghese N."/>
            <person name="Submissions S."/>
        </authorList>
    </citation>
    <scope>NUCLEOTIDE SEQUENCE [LARGE SCALE GENOMIC DNA]</scope>
    <source>
        <strain evidence="6 7">BS2775</strain>
    </source>
</reference>
<evidence type="ECO:0000313" key="8">
    <source>
        <dbReference type="Proteomes" id="UP000293369"/>
    </source>
</evidence>
<evidence type="ECO:0000313" key="6">
    <source>
        <dbReference type="EMBL" id="SDU29842.1"/>
    </source>
</evidence>
<keyword evidence="7" id="KW-1185">Reference proteome</keyword>
<dbReference type="EMBL" id="LT629782">
    <property type="protein sequence ID" value="SDU29842.1"/>
    <property type="molecule type" value="Genomic_DNA"/>
</dbReference>
<dbReference type="GO" id="GO:0016887">
    <property type="term" value="F:ATP hydrolysis activity"/>
    <property type="evidence" value="ECO:0007669"/>
    <property type="project" value="TreeGrafter"/>
</dbReference>
<accession>A0A0R2ZFZ0</accession>
<dbReference type="InterPro" id="IPR027417">
    <property type="entry name" value="P-loop_NTPase"/>
</dbReference>
<proteinExistence type="inferred from homology"/>
<dbReference type="GO" id="GO:0005524">
    <property type="term" value="F:ATP binding"/>
    <property type="evidence" value="ECO:0007669"/>
    <property type="project" value="UniProtKB-KW"/>
</dbReference>
<dbReference type="InterPro" id="IPR001482">
    <property type="entry name" value="T2SS/T4SS_dom"/>
</dbReference>
<evidence type="ECO:0000313" key="7">
    <source>
        <dbReference type="Proteomes" id="UP000183653"/>
    </source>
</evidence>
<organism evidence="5 8">
    <name type="scientific">Pseudomonas orientalis</name>
    <dbReference type="NCBI Taxonomy" id="76758"/>
    <lineage>
        <taxon>Bacteria</taxon>
        <taxon>Pseudomonadati</taxon>
        <taxon>Pseudomonadota</taxon>
        <taxon>Gammaproteobacteria</taxon>
        <taxon>Pseudomonadales</taxon>
        <taxon>Pseudomonadaceae</taxon>
        <taxon>Pseudomonas</taxon>
    </lineage>
</organism>
<reference evidence="5 8" key="2">
    <citation type="submission" date="2019-02" db="EMBL/GenBank/DDBJ databases">
        <title>Pseudomonas spp from wheat grain.</title>
        <authorList>
            <person name="Cho G.-S."/>
            <person name="Franz C.M.A.P."/>
        </authorList>
    </citation>
    <scope>NUCLEOTIDE SEQUENCE [LARGE SCALE GENOMIC DNA]</scope>
    <source>
        <strain evidence="5 8">133NRW</strain>
    </source>
</reference>
<dbReference type="Proteomes" id="UP000293369">
    <property type="component" value="Unassembled WGS sequence"/>
</dbReference>
<dbReference type="AlphaFoldDB" id="A0A0R2ZFZ0"/>
<dbReference type="PANTHER" id="PTHR30258">
    <property type="entry name" value="TYPE II SECRETION SYSTEM PROTEIN GSPE-RELATED"/>
    <property type="match status" value="1"/>
</dbReference>
<dbReference type="RefSeq" id="WP_008437359.1">
    <property type="nucleotide sequence ID" value="NZ_CP176858.1"/>
</dbReference>
<evidence type="ECO:0000256" key="3">
    <source>
        <dbReference type="ARBA" id="ARBA00022840"/>
    </source>
</evidence>
<dbReference type="GO" id="GO:0005886">
    <property type="term" value="C:plasma membrane"/>
    <property type="evidence" value="ECO:0007669"/>
    <property type="project" value="TreeGrafter"/>
</dbReference>
<evidence type="ECO:0000259" key="4">
    <source>
        <dbReference type="Pfam" id="PF00437"/>
    </source>
</evidence>
<evidence type="ECO:0000313" key="5">
    <source>
        <dbReference type="EMBL" id="RZI31064.1"/>
    </source>
</evidence>
<keyword evidence="2" id="KW-0547">Nucleotide-binding</keyword>
<name>A0A0R2ZFZ0_9PSED</name>
<dbReference type="SUPFAM" id="SSF52540">
    <property type="entry name" value="P-loop containing nucleoside triphosphate hydrolases"/>
    <property type="match status" value="1"/>
</dbReference>
<keyword evidence="3" id="KW-0067">ATP-binding</keyword>
<feature type="domain" description="Bacterial type II secretion system protein E" evidence="4">
    <location>
        <begin position="65"/>
        <end position="260"/>
    </location>
</feature>
<gene>
    <name evidence="5" type="ORF">EUX57_14510</name>
    <name evidence="6" type="ORF">SAMN04490197_4678</name>
</gene>
<protein>
    <submittedName>
        <fullName evidence="5">Twitching motility protein PilT</fullName>
    </submittedName>
</protein>
<dbReference type="Pfam" id="PF00437">
    <property type="entry name" value="T2SSE"/>
    <property type="match status" value="1"/>
</dbReference>
<comment type="similarity">
    <text evidence="1">Belongs to the GSP E family.</text>
</comment>
<dbReference type="GeneID" id="86979724"/>
<dbReference type="PANTHER" id="PTHR30258:SF1">
    <property type="entry name" value="PROTEIN TRANSPORT PROTEIN HOFB HOMOLOG"/>
    <property type="match status" value="1"/>
</dbReference>
<dbReference type="EMBL" id="SGFE01000025">
    <property type="protein sequence ID" value="RZI31064.1"/>
    <property type="molecule type" value="Genomic_DNA"/>
</dbReference>
<dbReference type="OrthoDB" id="5442742at2"/>